<dbReference type="PROSITE" id="PS00086">
    <property type="entry name" value="CYTOCHROME_P450"/>
    <property type="match status" value="1"/>
</dbReference>
<gene>
    <name evidence="12" type="ORF">BP00DRAFT_456517</name>
</gene>
<dbReference type="InterPro" id="IPR036396">
    <property type="entry name" value="Cyt_P450_sf"/>
</dbReference>
<keyword evidence="11" id="KW-0472">Membrane</keyword>
<evidence type="ECO:0000256" key="4">
    <source>
        <dbReference type="ARBA" id="ARBA00022723"/>
    </source>
</evidence>
<accession>A0A2V5IDD8</accession>
<dbReference type="PRINTS" id="PR01239">
    <property type="entry name" value="EP450IICYP52"/>
</dbReference>
<dbReference type="CDD" id="cd11063">
    <property type="entry name" value="CYP52"/>
    <property type="match status" value="1"/>
</dbReference>
<sequence length="572" mass="65233">MTAYTPHHPVAVFAAAVVVLGSILTYLNRRWKQYRMARANQCQPPPTLREWDPLFGLDGIYQRMVEAKEHNFLERSVDRFEAYGNTFQARRLGTTVIATRDPENVKTILSLRFKDYGLGDRIHSFGPLLGHGIFTTDGEHWAQSRAMVRPNFAKEQVAHLDIFEELMDDLLALIPTDGTTVDLQDLFFGFTIDSATDFLFGHSVHSLKKRRAGHPQSMEEEKDFAEAFNYSQYAIATRARLGKLRYLYRDRKADQCDRICHDLVEQFVDKALRTRERYSQEKDTQEKHRYLFLDSLAQQTGDRTRIRSELINVLLAGRDTTASLLSNLFFMLAKHPEVWNKLREEVATLEGRTPTYEQLRNLTYLKYCLNESLRIHPVVPANARFAQTDTILPTGGGPDGKSRIFVSKGSVVSYSVFAMHRRKDFFGSDAQEFRPERWADLRPSWEYLPFNGGPRICVGQQYALTEAGYVTARLAQKFSILESRDPGPWEENLTLTCCSRNGTKPNRLIGAQIPGIQEAIETRNAIRMSGSESKRPISPEPLIPTERHTKPCDEQSNITTCSVPLSTPSSLI</sequence>
<dbReference type="PANTHER" id="PTHR24287:SF17">
    <property type="entry name" value="P450, PUTATIVE (EUROFUNG)-RELATED"/>
    <property type="match status" value="1"/>
</dbReference>
<dbReference type="GO" id="GO:0005506">
    <property type="term" value="F:iron ion binding"/>
    <property type="evidence" value="ECO:0007669"/>
    <property type="project" value="InterPro"/>
</dbReference>
<dbReference type="InterPro" id="IPR002402">
    <property type="entry name" value="Cyt_P450_E_grp-II"/>
</dbReference>
<dbReference type="GO" id="GO:0020037">
    <property type="term" value="F:heme binding"/>
    <property type="evidence" value="ECO:0007669"/>
    <property type="project" value="InterPro"/>
</dbReference>
<keyword evidence="5 9" id="KW-0560">Oxidoreductase</keyword>
<dbReference type="EMBL" id="KZ825496">
    <property type="protein sequence ID" value="PYI32083.1"/>
    <property type="molecule type" value="Genomic_DNA"/>
</dbReference>
<evidence type="ECO:0000256" key="8">
    <source>
        <dbReference type="PIRSR" id="PIRSR602402-1"/>
    </source>
</evidence>
<evidence type="ECO:0000256" key="10">
    <source>
        <dbReference type="SAM" id="MobiDB-lite"/>
    </source>
</evidence>
<keyword evidence="11" id="KW-0812">Transmembrane</keyword>
<keyword evidence="7 9" id="KW-0503">Monooxygenase</keyword>
<name>A0A2V5IDD8_9EURO</name>
<keyword evidence="6 8" id="KW-0408">Iron</keyword>
<evidence type="ECO:0000256" key="1">
    <source>
        <dbReference type="ARBA" id="ARBA00001971"/>
    </source>
</evidence>
<dbReference type="PRINTS" id="PR00385">
    <property type="entry name" value="P450"/>
</dbReference>
<dbReference type="PRINTS" id="PR00464">
    <property type="entry name" value="EP450II"/>
</dbReference>
<dbReference type="Pfam" id="PF00067">
    <property type="entry name" value="p450"/>
    <property type="match status" value="1"/>
</dbReference>
<dbReference type="Proteomes" id="UP000248817">
    <property type="component" value="Unassembled WGS sequence"/>
</dbReference>
<keyword evidence="4 8" id="KW-0479">Metal-binding</keyword>
<evidence type="ECO:0000256" key="7">
    <source>
        <dbReference type="ARBA" id="ARBA00023033"/>
    </source>
</evidence>
<evidence type="ECO:0000256" key="11">
    <source>
        <dbReference type="SAM" id="Phobius"/>
    </source>
</evidence>
<evidence type="ECO:0000313" key="13">
    <source>
        <dbReference type="Proteomes" id="UP000248817"/>
    </source>
</evidence>
<dbReference type="InterPro" id="IPR017972">
    <property type="entry name" value="Cyt_P450_CS"/>
</dbReference>
<dbReference type="SUPFAM" id="SSF48264">
    <property type="entry name" value="Cytochrome P450"/>
    <property type="match status" value="1"/>
</dbReference>
<keyword evidence="3 8" id="KW-0349">Heme</keyword>
<dbReference type="AlphaFoldDB" id="A0A2V5IDD8"/>
<reference evidence="12 13" key="1">
    <citation type="submission" date="2018-02" db="EMBL/GenBank/DDBJ databases">
        <title>The genomes of Aspergillus section Nigri reveals drivers in fungal speciation.</title>
        <authorList>
            <consortium name="DOE Joint Genome Institute"/>
            <person name="Vesth T.C."/>
            <person name="Nybo J."/>
            <person name="Theobald S."/>
            <person name="Brandl J."/>
            <person name="Frisvad J.C."/>
            <person name="Nielsen K.F."/>
            <person name="Lyhne E.K."/>
            <person name="Kogle M.E."/>
            <person name="Kuo A."/>
            <person name="Riley R."/>
            <person name="Clum A."/>
            <person name="Nolan M."/>
            <person name="Lipzen A."/>
            <person name="Salamov A."/>
            <person name="Henrissat B."/>
            <person name="Wiebenga A."/>
            <person name="De vries R.P."/>
            <person name="Grigoriev I.V."/>
            <person name="Mortensen U.H."/>
            <person name="Andersen M.R."/>
            <person name="Baker S.E."/>
        </authorList>
    </citation>
    <scope>NUCLEOTIDE SEQUENCE [LARGE SCALE GENOMIC DNA]</scope>
    <source>
        <strain evidence="12 13">CBS 114.80</strain>
    </source>
</reference>
<dbReference type="Gene3D" id="1.10.630.10">
    <property type="entry name" value="Cytochrome P450"/>
    <property type="match status" value="1"/>
</dbReference>
<comment type="similarity">
    <text evidence="2 9">Belongs to the cytochrome P450 family.</text>
</comment>
<organism evidence="12 13">
    <name type="scientific">Aspergillus indologenus CBS 114.80</name>
    <dbReference type="NCBI Taxonomy" id="1450541"/>
    <lineage>
        <taxon>Eukaryota</taxon>
        <taxon>Fungi</taxon>
        <taxon>Dikarya</taxon>
        <taxon>Ascomycota</taxon>
        <taxon>Pezizomycotina</taxon>
        <taxon>Eurotiomycetes</taxon>
        <taxon>Eurotiomycetidae</taxon>
        <taxon>Eurotiales</taxon>
        <taxon>Aspergillaceae</taxon>
        <taxon>Aspergillus</taxon>
        <taxon>Aspergillus subgen. Circumdati</taxon>
    </lineage>
</organism>
<dbReference type="InterPro" id="IPR002974">
    <property type="entry name" value="Cyt_P450_E_CYP52_ascomycetes"/>
</dbReference>
<keyword evidence="11" id="KW-1133">Transmembrane helix</keyword>
<evidence type="ECO:0000256" key="9">
    <source>
        <dbReference type="RuleBase" id="RU000461"/>
    </source>
</evidence>
<dbReference type="InterPro" id="IPR047146">
    <property type="entry name" value="Cyt_P450_E_CYP52_fungi"/>
</dbReference>
<feature type="binding site" description="axial binding residue" evidence="8">
    <location>
        <position position="457"/>
    </location>
    <ligand>
        <name>heme</name>
        <dbReference type="ChEBI" id="CHEBI:30413"/>
    </ligand>
    <ligandPart>
        <name>Fe</name>
        <dbReference type="ChEBI" id="CHEBI:18248"/>
    </ligandPart>
</feature>
<evidence type="ECO:0000256" key="6">
    <source>
        <dbReference type="ARBA" id="ARBA00023004"/>
    </source>
</evidence>
<evidence type="ECO:0000256" key="3">
    <source>
        <dbReference type="ARBA" id="ARBA00022617"/>
    </source>
</evidence>
<dbReference type="GO" id="GO:0016712">
    <property type="term" value="F:oxidoreductase activity, acting on paired donors, with incorporation or reduction of molecular oxygen, reduced flavin or flavoprotein as one donor, and incorporation of one atom of oxygen"/>
    <property type="evidence" value="ECO:0007669"/>
    <property type="project" value="InterPro"/>
</dbReference>
<protein>
    <submittedName>
        <fullName evidence="12">Cytochrome P450 alkane hydroxylase</fullName>
    </submittedName>
</protein>
<evidence type="ECO:0000256" key="2">
    <source>
        <dbReference type="ARBA" id="ARBA00010617"/>
    </source>
</evidence>
<dbReference type="PANTHER" id="PTHR24287">
    <property type="entry name" value="P450, PUTATIVE (EUROFUNG)-RELATED"/>
    <property type="match status" value="1"/>
</dbReference>
<feature type="region of interest" description="Disordered" evidence="10">
    <location>
        <begin position="528"/>
        <end position="557"/>
    </location>
</feature>
<evidence type="ECO:0000256" key="5">
    <source>
        <dbReference type="ARBA" id="ARBA00023002"/>
    </source>
</evidence>
<feature type="transmembrane region" description="Helical" evidence="11">
    <location>
        <begin position="6"/>
        <end position="27"/>
    </location>
</feature>
<dbReference type="InterPro" id="IPR001128">
    <property type="entry name" value="Cyt_P450"/>
</dbReference>
<proteinExistence type="inferred from homology"/>
<comment type="cofactor">
    <cofactor evidence="1 8">
        <name>heme</name>
        <dbReference type="ChEBI" id="CHEBI:30413"/>
    </cofactor>
</comment>
<evidence type="ECO:0000313" key="12">
    <source>
        <dbReference type="EMBL" id="PYI32083.1"/>
    </source>
</evidence>
<keyword evidence="13" id="KW-1185">Reference proteome</keyword>